<keyword evidence="5" id="KW-1185">Reference proteome</keyword>
<dbReference type="InterPro" id="IPR008978">
    <property type="entry name" value="HSP20-like_chaperone"/>
</dbReference>
<dbReference type="InterPro" id="IPR002068">
    <property type="entry name" value="A-crystallin/Hsp20_dom"/>
</dbReference>
<accession>A0A6B3LW27</accession>
<organism evidence="4 5">
    <name type="scientific">Pontibacter burrus</name>
    <dbReference type="NCBI Taxonomy" id="2704466"/>
    <lineage>
        <taxon>Bacteria</taxon>
        <taxon>Pseudomonadati</taxon>
        <taxon>Bacteroidota</taxon>
        <taxon>Cytophagia</taxon>
        <taxon>Cytophagales</taxon>
        <taxon>Hymenobacteraceae</taxon>
        <taxon>Pontibacter</taxon>
    </lineage>
</organism>
<protein>
    <submittedName>
        <fullName evidence="4">Hsp20/alpha crystallin family protein</fullName>
    </submittedName>
</protein>
<evidence type="ECO:0000259" key="3">
    <source>
        <dbReference type="PROSITE" id="PS01031"/>
    </source>
</evidence>
<name>A0A6B3LW27_9BACT</name>
<dbReference type="CDD" id="cd06464">
    <property type="entry name" value="ACD_sHsps-like"/>
    <property type="match status" value="1"/>
</dbReference>
<evidence type="ECO:0000313" key="4">
    <source>
        <dbReference type="EMBL" id="NEM97654.1"/>
    </source>
</evidence>
<dbReference type="InterPro" id="IPR031107">
    <property type="entry name" value="Small_HSP"/>
</dbReference>
<dbReference type="Gene3D" id="2.60.40.790">
    <property type="match status" value="1"/>
</dbReference>
<evidence type="ECO:0000256" key="1">
    <source>
        <dbReference type="PROSITE-ProRule" id="PRU00285"/>
    </source>
</evidence>
<dbReference type="EMBL" id="JAAGWD010000003">
    <property type="protein sequence ID" value="NEM97654.1"/>
    <property type="molecule type" value="Genomic_DNA"/>
</dbReference>
<comment type="caution">
    <text evidence="4">The sequence shown here is derived from an EMBL/GenBank/DDBJ whole genome shotgun (WGS) entry which is preliminary data.</text>
</comment>
<dbReference type="AlphaFoldDB" id="A0A6B3LW27"/>
<gene>
    <name evidence="4" type="ORF">GXP69_08105</name>
</gene>
<sequence length="152" mass="17774">MRSLTRRDENKPAARNMFSGFFSDIDRMFENDMFLMPMHLNRFGNMPAANVRETDKEYAIELAVPGMKGEDFEIEVDENMLMVSCQQEADTKEDKEGYTRREYNYSSFSRSFRLPETIAEDKIKAQYTNGVLHITVPKSVPKAQRRKRINVD</sequence>
<evidence type="ECO:0000256" key="2">
    <source>
        <dbReference type="RuleBase" id="RU003616"/>
    </source>
</evidence>
<dbReference type="PROSITE" id="PS01031">
    <property type="entry name" value="SHSP"/>
    <property type="match status" value="1"/>
</dbReference>
<dbReference type="RefSeq" id="WP_163914237.1">
    <property type="nucleotide sequence ID" value="NZ_JAAGWD010000003.1"/>
</dbReference>
<reference evidence="4 5" key="1">
    <citation type="submission" date="2020-02" db="EMBL/GenBank/DDBJ databases">
        <authorList>
            <person name="Kim M.K."/>
        </authorList>
    </citation>
    <scope>NUCLEOTIDE SEQUENCE [LARGE SCALE GENOMIC DNA]</scope>
    <source>
        <strain evidence="4 5">BT327</strain>
    </source>
</reference>
<dbReference type="PANTHER" id="PTHR11527">
    <property type="entry name" value="HEAT-SHOCK PROTEIN 20 FAMILY MEMBER"/>
    <property type="match status" value="1"/>
</dbReference>
<dbReference type="Proteomes" id="UP000474777">
    <property type="component" value="Unassembled WGS sequence"/>
</dbReference>
<evidence type="ECO:0000313" key="5">
    <source>
        <dbReference type="Proteomes" id="UP000474777"/>
    </source>
</evidence>
<dbReference type="SUPFAM" id="SSF49764">
    <property type="entry name" value="HSP20-like chaperones"/>
    <property type="match status" value="1"/>
</dbReference>
<proteinExistence type="inferred from homology"/>
<dbReference type="Pfam" id="PF00011">
    <property type="entry name" value="HSP20"/>
    <property type="match status" value="1"/>
</dbReference>
<feature type="domain" description="SHSP" evidence="3">
    <location>
        <begin position="39"/>
        <end position="152"/>
    </location>
</feature>
<comment type="similarity">
    <text evidence="1 2">Belongs to the small heat shock protein (HSP20) family.</text>
</comment>